<dbReference type="GO" id="GO:0061599">
    <property type="term" value="F:molybdopterin molybdotransferase activity"/>
    <property type="evidence" value="ECO:0007669"/>
    <property type="project" value="TreeGrafter"/>
</dbReference>
<dbReference type="CDD" id="cd00887">
    <property type="entry name" value="MoeA"/>
    <property type="match status" value="1"/>
</dbReference>
<dbReference type="GO" id="GO:0005737">
    <property type="term" value="C:cytoplasm"/>
    <property type="evidence" value="ECO:0007669"/>
    <property type="project" value="TreeGrafter"/>
</dbReference>
<dbReference type="Pfam" id="PF03453">
    <property type="entry name" value="MoeA_N"/>
    <property type="match status" value="1"/>
</dbReference>
<dbReference type="InterPro" id="IPR001453">
    <property type="entry name" value="MoaB/Mog_dom"/>
</dbReference>
<dbReference type="InterPro" id="IPR038987">
    <property type="entry name" value="MoeA-like"/>
</dbReference>
<dbReference type="GO" id="GO:0006777">
    <property type="term" value="P:Mo-molybdopterin cofactor biosynthetic process"/>
    <property type="evidence" value="ECO:0007669"/>
    <property type="project" value="TreeGrafter"/>
</dbReference>
<evidence type="ECO:0000259" key="2">
    <source>
        <dbReference type="SMART" id="SM00852"/>
    </source>
</evidence>
<gene>
    <name evidence="3" type="ORF">apy_12970</name>
</gene>
<dbReference type="InterPro" id="IPR005110">
    <property type="entry name" value="MoeA_linker/N"/>
</dbReference>
<evidence type="ECO:0000256" key="1">
    <source>
        <dbReference type="SAM" id="MobiDB-lite"/>
    </source>
</evidence>
<dbReference type="SUPFAM" id="SSF63882">
    <property type="entry name" value="MoeA N-terminal region -like"/>
    <property type="match status" value="1"/>
</dbReference>
<dbReference type="AlphaFoldDB" id="A0A401HB27"/>
<dbReference type="Pfam" id="PF00994">
    <property type="entry name" value="MoCF_biosynth"/>
    <property type="match status" value="1"/>
</dbReference>
<name>A0A401HB27_AERPX</name>
<dbReference type="SUPFAM" id="SSF53218">
    <property type="entry name" value="Molybdenum cofactor biosynthesis proteins"/>
    <property type="match status" value="1"/>
</dbReference>
<protein>
    <submittedName>
        <fullName evidence="3">Molybdopterin biosynthesis protein MoeA</fullName>
    </submittedName>
</protein>
<proteinExistence type="predicted"/>
<dbReference type="SMART" id="SM00852">
    <property type="entry name" value="MoCF_biosynth"/>
    <property type="match status" value="1"/>
</dbReference>
<dbReference type="Gene3D" id="3.40.980.10">
    <property type="entry name" value="MoaB/Mog-like domain"/>
    <property type="match status" value="1"/>
</dbReference>
<sequence length="386" mass="41425">MNPNALLGVEEARKRIEFLKLDYRLHTEIIPSSRSVGRILAEDLESPNDTPEEPLAAMDGYAVDSTSAKPGARLRLKDRGPVAPGEAVSVDTGDPLPPGADAVVRREAARVEDGFIYVSAGVSKWENVFRPGEFVAKGSRLASRGDVISPYLAALIMQAGIKSVKVYRIKSIVMPVGSELLHPETMTGDGSLDYIGPMVTGLLRGWSEPRLTPPVPDGREELEEAINRALDEADILVTIGGSSVGRRDSLKALVASMGQLVVPGFGASVVKRGGLAVVRNRIVTMLPGGCVSAAISLHETLFRALKALTGKPLLRSLTLPLVQDYRLGRRMPSAVLFKIVDGGLQPLEWGIALCRELAEADAYAILPPRVYSKGSPVNVNMLRKPV</sequence>
<dbReference type="InterPro" id="IPR036135">
    <property type="entry name" value="MoeA_linker/N_sf"/>
</dbReference>
<dbReference type="InterPro" id="IPR036425">
    <property type="entry name" value="MoaB/Mog-like_dom_sf"/>
</dbReference>
<organism evidence="3 4">
    <name type="scientific">Aeropyrum pernix</name>
    <dbReference type="NCBI Taxonomy" id="56636"/>
    <lineage>
        <taxon>Archaea</taxon>
        <taxon>Thermoproteota</taxon>
        <taxon>Thermoprotei</taxon>
        <taxon>Desulfurococcales</taxon>
        <taxon>Desulfurococcaceae</taxon>
        <taxon>Aeropyrum</taxon>
    </lineage>
</organism>
<dbReference type="InterPro" id="IPR036688">
    <property type="entry name" value="MoeA_C_domain_IV_sf"/>
</dbReference>
<dbReference type="Gene3D" id="2.170.190.11">
    <property type="entry name" value="Molybdopterin biosynthesis moea protein, domain 3"/>
    <property type="match status" value="1"/>
</dbReference>
<evidence type="ECO:0000313" key="4">
    <source>
        <dbReference type="Proteomes" id="UP000291213"/>
    </source>
</evidence>
<feature type="domain" description="MoaB/Mog" evidence="2">
    <location>
        <begin position="172"/>
        <end position="308"/>
    </location>
</feature>
<dbReference type="PANTHER" id="PTHR10192:SF19">
    <property type="entry name" value="MOLYBDOPTERIN BIOSYNTHESIS PROTEIN MJ0666-RELATED"/>
    <property type="match status" value="1"/>
</dbReference>
<reference evidence="3 4" key="1">
    <citation type="submission" date="2017-02" db="EMBL/GenBank/DDBJ databases">
        <title>isolation and characterization of a novel temperate virus Aeropyrum globular virus 1 infecting hyperthermophilic archaeon Aeropyrum.</title>
        <authorList>
            <person name="Yumiya M."/>
            <person name="Yoshida T."/>
            <person name="Sako Y."/>
        </authorList>
    </citation>
    <scope>NUCLEOTIDE SEQUENCE [LARGE SCALE GENOMIC DNA]</scope>
    <source>
        <strain evidence="3 4">YK1-12-2013</strain>
    </source>
</reference>
<feature type="region of interest" description="Disordered" evidence="1">
    <location>
        <begin position="76"/>
        <end position="98"/>
    </location>
</feature>
<dbReference type="EMBL" id="BDMD01000078">
    <property type="protein sequence ID" value="GBF09572.1"/>
    <property type="molecule type" value="Genomic_DNA"/>
</dbReference>
<dbReference type="Gene3D" id="2.40.340.10">
    <property type="entry name" value="MoeA, C-terminal, domain IV"/>
    <property type="match status" value="1"/>
</dbReference>
<dbReference type="RefSeq" id="WP_131160528.1">
    <property type="nucleotide sequence ID" value="NZ_BDMD01000078.1"/>
</dbReference>
<evidence type="ECO:0000313" key="3">
    <source>
        <dbReference type="EMBL" id="GBF09572.1"/>
    </source>
</evidence>
<dbReference type="Proteomes" id="UP000291213">
    <property type="component" value="Unassembled WGS sequence"/>
</dbReference>
<dbReference type="Gene3D" id="3.90.105.10">
    <property type="entry name" value="Molybdopterin biosynthesis moea protein, domain 2"/>
    <property type="match status" value="1"/>
</dbReference>
<dbReference type="OrthoDB" id="31371at2157"/>
<dbReference type="PANTHER" id="PTHR10192">
    <property type="entry name" value="MOLYBDOPTERIN BIOSYNTHESIS PROTEIN"/>
    <property type="match status" value="1"/>
</dbReference>
<comment type="caution">
    <text evidence="3">The sequence shown here is derived from an EMBL/GenBank/DDBJ whole genome shotgun (WGS) entry which is preliminary data.</text>
</comment>
<accession>A0A401HB27</accession>